<name>A0A1D7V076_9LEPT</name>
<dbReference type="Gene3D" id="3.90.1150.200">
    <property type="match status" value="1"/>
</dbReference>
<dbReference type="SUPFAM" id="SSF159888">
    <property type="entry name" value="YdhG-like"/>
    <property type="match status" value="1"/>
</dbReference>
<sequence>MKNFESFFTKLKEDEKEIVSILREFVIETVPNVTEKISYNVPYYFLNSRICFIWPSSFPHGPKLGVEFGFCQGHLLSDPRQILRAGERKIVRSISYHSKNEIDLRTLRNFLLEAVILDDQIKPAFKRKR</sequence>
<keyword evidence="3" id="KW-1185">Reference proteome</keyword>
<feature type="domain" description="YdhG-like" evidence="1">
    <location>
        <begin position="16"/>
        <end position="115"/>
    </location>
</feature>
<gene>
    <name evidence="2" type="ORF">A0128_16175</name>
</gene>
<evidence type="ECO:0000313" key="2">
    <source>
        <dbReference type="EMBL" id="AOP35242.1"/>
    </source>
</evidence>
<dbReference type="InterPro" id="IPR014922">
    <property type="entry name" value="YdhG-like"/>
</dbReference>
<dbReference type="Pfam" id="PF08818">
    <property type="entry name" value="DUF1801"/>
    <property type="match status" value="1"/>
</dbReference>
<dbReference type="AlphaFoldDB" id="A0A1D7V076"/>
<dbReference type="KEGG" id="laj:A0128_16175"/>
<evidence type="ECO:0000313" key="3">
    <source>
        <dbReference type="Proteomes" id="UP000094197"/>
    </source>
</evidence>
<proteinExistence type="predicted"/>
<protein>
    <recommendedName>
        <fullName evidence="1">YdhG-like domain-containing protein</fullName>
    </recommendedName>
</protein>
<dbReference type="EMBL" id="CP015217">
    <property type="protein sequence ID" value="AOP35242.1"/>
    <property type="molecule type" value="Genomic_DNA"/>
</dbReference>
<dbReference type="RefSeq" id="WP_069608447.1">
    <property type="nucleotide sequence ID" value="NZ_CP015217.1"/>
</dbReference>
<dbReference type="OrthoDB" id="344246at2"/>
<organism evidence="2 3">
    <name type="scientific">Leptospira tipperaryensis</name>
    <dbReference type="NCBI Taxonomy" id="2564040"/>
    <lineage>
        <taxon>Bacteria</taxon>
        <taxon>Pseudomonadati</taxon>
        <taxon>Spirochaetota</taxon>
        <taxon>Spirochaetia</taxon>
        <taxon>Leptospirales</taxon>
        <taxon>Leptospiraceae</taxon>
        <taxon>Leptospira</taxon>
    </lineage>
</organism>
<reference evidence="2 3" key="1">
    <citation type="submission" date="2016-04" db="EMBL/GenBank/DDBJ databases">
        <title>Complete genome seqeunce of Leptospira alstonii serovar Room22.</title>
        <authorList>
            <person name="Nally J.E."/>
            <person name="Bayles D.O."/>
            <person name="Hurley D."/>
            <person name="Fanning S."/>
            <person name="McMahon B.J."/>
            <person name="Arent Z."/>
        </authorList>
    </citation>
    <scope>NUCLEOTIDE SEQUENCE [LARGE SCALE GENOMIC DNA]</scope>
    <source>
        <strain evidence="2 3">GWTS #1</strain>
    </source>
</reference>
<evidence type="ECO:0000259" key="1">
    <source>
        <dbReference type="Pfam" id="PF08818"/>
    </source>
</evidence>
<dbReference type="Proteomes" id="UP000094197">
    <property type="component" value="Chromosome 1"/>
</dbReference>
<accession>A0A1D7V076</accession>